<evidence type="ECO:0000259" key="1">
    <source>
        <dbReference type="Pfam" id="PF00534"/>
    </source>
</evidence>
<dbReference type="Pfam" id="PF13477">
    <property type="entry name" value="Glyco_trans_4_2"/>
    <property type="match status" value="1"/>
</dbReference>
<dbReference type="PANTHER" id="PTHR12526:SF630">
    <property type="entry name" value="GLYCOSYLTRANSFERASE"/>
    <property type="match status" value="1"/>
</dbReference>
<sequence length="359" mass="40215">MSEHFEVIGITSPGKEIYDVEEAEKIRVVPVVMSRKITPVQDLIALWKTYKLLKKENPHIVHTHTPKAGMIGMLAAKLAKVPVRLHTVAGLPLMETTGTKRKILNKVEKLTYACATKIYPNSKGLYNFIVKEKFTDIEKLKVIASGSSNGIDTAFFSVSNVSHEHTERLKNSLNIHSNDFIFIFVGRLVKDKGINELVAAFSKIKNPDARLLLVGPMEDDLDPLLSEVNEEIKNNTNIISVGFQQDVRPYFALADALVFPSYREGFPNVVMQAGAMGLPSIVSDINGCNEIVVEGLNGRIIPVKNEDALRMAMENFMTNKMELSQLKNNARSMITKRYEQSVVWDALLKEYNILLKEKA</sequence>
<feature type="domain" description="Glycosyltransferase subfamily 4-like N-terminal" evidence="2">
    <location>
        <begin position="3"/>
        <end position="121"/>
    </location>
</feature>
<accession>A0ABR8ZH77</accession>
<dbReference type="PANTHER" id="PTHR12526">
    <property type="entry name" value="GLYCOSYLTRANSFERASE"/>
    <property type="match status" value="1"/>
</dbReference>
<evidence type="ECO:0000259" key="2">
    <source>
        <dbReference type="Pfam" id="PF13477"/>
    </source>
</evidence>
<feature type="domain" description="Glycosyl transferase family 1" evidence="1">
    <location>
        <begin position="167"/>
        <end position="332"/>
    </location>
</feature>
<name>A0ABR8ZH77_9FLAO</name>
<gene>
    <name evidence="3" type="ORF">IC610_19640</name>
</gene>
<dbReference type="InterPro" id="IPR001296">
    <property type="entry name" value="Glyco_trans_1"/>
</dbReference>
<organism evidence="3 4">
    <name type="scientific">Chryseobacterium caseinilyticum</name>
    <dbReference type="NCBI Taxonomy" id="2771428"/>
    <lineage>
        <taxon>Bacteria</taxon>
        <taxon>Pseudomonadati</taxon>
        <taxon>Bacteroidota</taxon>
        <taxon>Flavobacteriia</taxon>
        <taxon>Flavobacteriales</taxon>
        <taxon>Weeksellaceae</taxon>
        <taxon>Chryseobacterium group</taxon>
        <taxon>Chryseobacterium</taxon>
    </lineage>
</organism>
<reference evidence="3 4" key="1">
    <citation type="submission" date="2020-09" db="EMBL/GenBank/DDBJ databases">
        <title>Genome seq and assembly of Chryseobacterium sp.</title>
        <authorList>
            <person name="Chhetri G."/>
        </authorList>
    </citation>
    <scope>NUCLEOTIDE SEQUENCE [LARGE SCALE GENOMIC DNA]</scope>
    <source>
        <strain evidence="3 4">GCR10</strain>
    </source>
</reference>
<dbReference type="SUPFAM" id="SSF53756">
    <property type="entry name" value="UDP-Glycosyltransferase/glycogen phosphorylase"/>
    <property type="match status" value="1"/>
</dbReference>
<dbReference type="Proteomes" id="UP000637299">
    <property type="component" value="Unassembled WGS sequence"/>
</dbReference>
<dbReference type="InterPro" id="IPR028098">
    <property type="entry name" value="Glyco_trans_4-like_N"/>
</dbReference>
<keyword evidence="4" id="KW-1185">Reference proteome</keyword>
<evidence type="ECO:0000313" key="3">
    <source>
        <dbReference type="EMBL" id="MBD8084622.1"/>
    </source>
</evidence>
<proteinExistence type="predicted"/>
<dbReference type="EMBL" id="JACYFS010000013">
    <property type="protein sequence ID" value="MBD8084622.1"/>
    <property type="molecule type" value="Genomic_DNA"/>
</dbReference>
<dbReference type="Pfam" id="PF00534">
    <property type="entry name" value="Glycos_transf_1"/>
    <property type="match status" value="1"/>
</dbReference>
<dbReference type="CDD" id="cd03808">
    <property type="entry name" value="GT4_CapM-like"/>
    <property type="match status" value="1"/>
</dbReference>
<evidence type="ECO:0000313" key="4">
    <source>
        <dbReference type="Proteomes" id="UP000637299"/>
    </source>
</evidence>
<comment type="caution">
    <text evidence="3">The sequence shown here is derived from an EMBL/GenBank/DDBJ whole genome shotgun (WGS) entry which is preliminary data.</text>
</comment>
<protein>
    <submittedName>
        <fullName evidence="3">Glycosyltransferase family 4 protein</fullName>
    </submittedName>
</protein>
<dbReference type="Gene3D" id="3.40.50.2000">
    <property type="entry name" value="Glycogen Phosphorylase B"/>
    <property type="match status" value="2"/>
</dbReference>